<dbReference type="PANTHER" id="PTHR44272:SF2">
    <property type="entry name" value="CHAPERONE PROTEIN DNAJ 16"/>
    <property type="match status" value="1"/>
</dbReference>
<feature type="non-terminal residue" evidence="2">
    <location>
        <position position="151"/>
    </location>
</feature>
<feature type="coiled-coil region" evidence="1">
    <location>
        <begin position="103"/>
        <end position="130"/>
    </location>
</feature>
<name>A0AA38BYH4_TAXCH</name>
<evidence type="ECO:0000313" key="2">
    <source>
        <dbReference type="EMBL" id="KAH9290732.1"/>
    </source>
</evidence>
<keyword evidence="1" id="KW-0175">Coiled coil</keyword>
<reference evidence="2 3" key="1">
    <citation type="journal article" date="2021" name="Nat. Plants">
        <title>The Taxus genome provides insights into paclitaxel biosynthesis.</title>
        <authorList>
            <person name="Xiong X."/>
            <person name="Gou J."/>
            <person name="Liao Q."/>
            <person name="Li Y."/>
            <person name="Zhou Q."/>
            <person name="Bi G."/>
            <person name="Li C."/>
            <person name="Du R."/>
            <person name="Wang X."/>
            <person name="Sun T."/>
            <person name="Guo L."/>
            <person name="Liang H."/>
            <person name="Lu P."/>
            <person name="Wu Y."/>
            <person name="Zhang Z."/>
            <person name="Ro D.K."/>
            <person name="Shang Y."/>
            <person name="Huang S."/>
            <person name="Yan J."/>
        </authorList>
    </citation>
    <scope>NUCLEOTIDE SEQUENCE [LARGE SCALE GENOMIC DNA]</scope>
    <source>
        <strain evidence="2">Ta-2019</strain>
    </source>
</reference>
<keyword evidence="3" id="KW-1185">Reference proteome</keyword>
<comment type="caution">
    <text evidence="2">The sequence shown here is derived from an EMBL/GenBank/DDBJ whole genome shotgun (WGS) entry which is preliminary data.</text>
</comment>
<sequence length="151" mass="17139">MLYFEQEESGGLSLALQEESTKTGKATSAGMYFLQFQVYRLDTTANTVAIARDPDAAFFKRLDGFQPCELSELKAGQHVFAVYGDNFFKSASYTIEAVCAGPFVEAKEELREVEAQILTKRVELSKFESEYREVLAQFTEMTARYSQEMQF</sequence>
<gene>
    <name evidence="2" type="ORF">KI387_034849</name>
</gene>
<organism evidence="2 3">
    <name type="scientific">Taxus chinensis</name>
    <name type="common">Chinese yew</name>
    <name type="synonym">Taxus wallichiana var. chinensis</name>
    <dbReference type="NCBI Taxonomy" id="29808"/>
    <lineage>
        <taxon>Eukaryota</taxon>
        <taxon>Viridiplantae</taxon>
        <taxon>Streptophyta</taxon>
        <taxon>Embryophyta</taxon>
        <taxon>Tracheophyta</taxon>
        <taxon>Spermatophyta</taxon>
        <taxon>Pinopsida</taxon>
        <taxon>Pinidae</taxon>
        <taxon>Conifers II</taxon>
        <taxon>Cupressales</taxon>
        <taxon>Taxaceae</taxon>
        <taxon>Taxus</taxon>
    </lineage>
</organism>
<dbReference type="Proteomes" id="UP000824469">
    <property type="component" value="Unassembled WGS sequence"/>
</dbReference>
<protein>
    <submittedName>
        <fullName evidence="2">Uncharacterized protein</fullName>
    </submittedName>
</protein>
<dbReference type="PANTHER" id="PTHR44272">
    <property type="entry name" value="DNAJ DOMAIN (PROKARYOTIC HEAT SHOCK PROTEIN)"/>
    <property type="match status" value="1"/>
</dbReference>
<accession>A0AA38BYH4</accession>
<dbReference type="AlphaFoldDB" id="A0AA38BYH4"/>
<evidence type="ECO:0000256" key="1">
    <source>
        <dbReference type="SAM" id="Coils"/>
    </source>
</evidence>
<proteinExistence type="predicted"/>
<evidence type="ECO:0000313" key="3">
    <source>
        <dbReference type="Proteomes" id="UP000824469"/>
    </source>
</evidence>
<dbReference type="InterPro" id="IPR052812">
    <property type="entry name" value="Plant_DnaJ_domain"/>
</dbReference>
<dbReference type="EMBL" id="JAHRHJ020003813">
    <property type="protein sequence ID" value="KAH9290732.1"/>
    <property type="molecule type" value="Genomic_DNA"/>
</dbReference>